<comment type="caution">
    <text evidence="1">The sequence shown here is derived from an EMBL/GenBank/DDBJ whole genome shotgun (WGS) entry which is preliminary data.</text>
</comment>
<gene>
    <name evidence="1" type="ORF">RCL2_002263100</name>
</gene>
<protein>
    <submittedName>
        <fullName evidence="1">Uncharacterized protein</fullName>
    </submittedName>
</protein>
<sequence length="106" mass="11959">MFSTYPAHLGSYAQLSGTSMAPNPIYDMKTKEKTSVLKQGAGLINLIGRFWDFSSNKNSKEKIITRNVCIRLLFLAEKMTAFSHVYALTKFIICISVKIMSHFGFL</sequence>
<accession>A0A8H3M164</accession>
<proteinExistence type="predicted"/>
<evidence type="ECO:0000313" key="2">
    <source>
        <dbReference type="Proteomes" id="UP000615446"/>
    </source>
</evidence>
<dbReference type="AlphaFoldDB" id="A0A8H3M164"/>
<name>A0A8H3M164_9GLOM</name>
<organism evidence="1 2">
    <name type="scientific">Rhizophagus clarus</name>
    <dbReference type="NCBI Taxonomy" id="94130"/>
    <lineage>
        <taxon>Eukaryota</taxon>
        <taxon>Fungi</taxon>
        <taxon>Fungi incertae sedis</taxon>
        <taxon>Mucoromycota</taxon>
        <taxon>Glomeromycotina</taxon>
        <taxon>Glomeromycetes</taxon>
        <taxon>Glomerales</taxon>
        <taxon>Glomeraceae</taxon>
        <taxon>Rhizophagus</taxon>
    </lineage>
</organism>
<reference evidence="1" key="1">
    <citation type="submission" date="2019-10" db="EMBL/GenBank/DDBJ databases">
        <title>Conservation and host-specific expression of non-tandemly repeated heterogenous ribosome RNA gene in arbuscular mycorrhizal fungi.</title>
        <authorList>
            <person name="Maeda T."/>
            <person name="Kobayashi Y."/>
            <person name="Nakagawa T."/>
            <person name="Ezawa T."/>
            <person name="Yamaguchi K."/>
            <person name="Bino T."/>
            <person name="Nishimoto Y."/>
            <person name="Shigenobu S."/>
            <person name="Kawaguchi M."/>
        </authorList>
    </citation>
    <scope>NUCLEOTIDE SEQUENCE</scope>
    <source>
        <strain evidence="1">HR1</strain>
    </source>
</reference>
<evidence type="ECO:0000313" key="1">
    <source>
        <dbReference type="EMBL" id="GES95981.1"/>
    </source>
</evidence>
<dbReference type="EMBL" id="BLAL01000246">
    <property type="protein sequence ID" value="GES95981.1"/>
    <property type="molecule type" value="Genomic_DNA"/>
</dbReference>
<dbReference type="Proteomes" id="UP000615446">
    <property type="component" value="Unassembled WGS sequence"/>
</dbReference>